<gene>
    <name evidence="1" type="ORF">HGM15179_016451</name>
</gene>
<name>A0A8K1G2T3_9PASS</name>
<dbReference type="OrthoDB" id="276744at2759"/>
<dbReference type="Proteomes" id="UP000796761">
    <property type="component" value="Unassembled WGS sequence"/>
</dbReference>
<reference evidence="1" key="1">
    <citation type="submission" date="2019-04" db="EMBL/GenBank/DDBJ databases">
        <title>Genome assembly of Zosterops borbonicus 15179.</title>
        <authorList>
            <person name="Leroy T."/>
            <person name="Anselmetti Y."/>
            <person name="Tilak M.-K."/>
            <person name="Nabholz B."/>
        </authorList>
    </citation>
    <scope>NUCLEOTIDE SEQUENCE</scope>
    <source>
        <strain evidence="1">HGM_15179</strain>
        <tissue evidence="1">Muscle</tissue>
    </source>
</reference>
<evidence type="ECO:0000313" key="2">
    <source>
        <dbReference type="Proteomes" id="UP000796761"/>
    </source>
</evidence>
<keyword evidence="2" id="KW-1185">Reference proteome</keyword>
<accession>A0A8K1G2T3</accession>
<protein>
    <submittedName>
        <fullName evidence="1">Uncharacterized protein</fullName>
    </submittedName>
</protein>
<organism evidence="1 2">
    <name type="scientific">Zosterops borbonicus</name>
    <dbReference type="NCBI Taxonomy" id="364589"/>
    <lineage>
        <taxon>Eukaryota</taxon>
        <taxon>Metazoa</taxon>
        <taxon>Chordata</taxon>
        <taxon>Craniata</taxon>
        <taxon>Vertebrata</taxon>
        <taxon>Euteleostomi</taxon>
        <taxon>Archelosauria</taxon>
        <taxon>Archosauria</taxon>
        <taxon>Dinosauria</taxon>
        <taxon>Saurischia</taxon>
        <taxon>Theropoda</taxon>
        <taxon>Coelurosauria</taxon>
        <taxon>Aves</taxon>
        <taxon>Neognathae</taxon>
        <taxon>Neoaves</taxon>
        <taxon>Telluraves</taxon>
        <taxon>Australaves</taxon>
        <taxon>Passeriformes</taxon>
        <taxon>Sylvioidea</taxon>
        <taxon>Zosteropidae</taxon>
        <taxon>Zosterops</taxon>
    </lineage>
</organism>
<evidence type="ECO:0000313" key="1">
    <source>
        <dbReference type="EMBL" id="TRZ10658.1"/>
    </source>
</evidence>
<dbReference type="AlphaFoldDB" id="A0A8K1G2T3"/>
<dbReference type="EMBL" id="SWJQ01000821">
    <property type="protein sequence ID" value="TRZ10658.1"/>
    <property type="molecule type" value="Genomic_DNA"/>
</dbReference>
<proteinExistence type="predicted"/>
<comment type="caution">
    <text evidence="1">The sequence shown here is derived from an EMBL/GenBank/DDBJ whole genome shotgun (WGS) entry which is preliminary data.</text>
</comment>
<sequence length="113" mass="13138">MELEKSLEDGYCKNLLTKLWVLSLEKKMLRGSLLTLYNCLKGGYNQKASQKVWGGLSWTSGRKSSQKGLKYKMMSSGSYMTPDHITGTTPVKMEWVKYRWKKYRLLRIFKTIG</sequence>